<reference evidence="2" key="1">
    <citation type="submission" date="2016-10" db="EMBL/GenBank/DDBJ databases">
        <authorList>
            <person name="Varghese N."/>
            <person name="Submissions S."/>
        </authorList>
    </citation>
    <scope>NUCLEOTIDE SEQUENCE [LARGE SCALE GENOMIC DNA]</scope>
    <source>
        <strain evidence="2">NRRL B-51270</strain>
    </source>
</reference>
<dbReference type="SMART" id="SM00855">
    <property type="entry name" value="PGAM"/>
    <property type="match status" value="1"/>
</dbReference>
<gene>
    <name evidence="1" type="ORF">SAMN05216421_0954</name>
</gene>
<dbReference type="GO" id="GO:0005737">
    <property type="term" value="C:cytoplasm"/>
    <property type="evidence" value="ECO:0007669"/>
    <property type="project" value="InterPro"/>
</dbReference>
<dbReference type="CDD" id="cd07067">
    <property type="entry name" value="HP_PGM_like"/>
    <property type="match status" value="1"/>
</dbReference>
<dbReference type="STRING" id="487184.SAMN05216421_0954"/>
<sequence length="161" mass="17640">MRIWILRHGQAEARAASDPERALTEDGRTEVAKVAALLRDQPIDMLLASPYRRAQQTAEVVRDVIGFTRGIATVPWLTPDDEPSLCVDFLAERPESNLLLVSHQPLVSQLVSLLVEGNRRGHYPLPTAGLACLDTDFVAAGLARLSLLTNPADLAQHNKLC</sequence>
<keyword evidence="2" id="KW-1185">Reference proteome</keyword>
<evidence type="ECO:0000313" key="1">
    <source>
        <dbReference type="EMBL" id="SDS12686.1"/>
    </source>
</evidence>
<dbReference type="GO" id="GO:0101006">
    <property type="term" value="F:protein histidine phosphatase activity"/>
    <property type="evidence" value="ECO:0007669"/>
    <property type="project" value="InterPro"/>
</dbReference>
<dbReference type="SUPFAM" id="SSF53254">
    <property type="entry name" value="Phosphoglycerate mutase-like"/>
    <property type="match status" value="1"/>
</dbReference>
<protein>
    <submittedName>
        <fullName evidence="1">Phosphohistidine phosphatase, SixA</fullName>
    </submittedName>
</protein>
<dbReference type="EMBL" id="LT629736">
    <property type="protein sequence ID" value="SDS12686.1"/>
    <property type="molecule type" value="Genomic_DNA"/>
</dbReference>
<dbReference type="RefSeq" id="WP_093392076.1">
    <property type="nucleotide sequence ID" value="NZ_LT629736.1"/>
</dbReference>
<dbReference type="InterPro" id="IPR004449">
    <property type="entry name" value="SixA"/>
</dbReference>
<accession>A0A1H1PND8</accession>
<dbReference type="Gene3D" id="3.40.50.1240">
    <property type="entry name" value="Phosphoglycerate mutase-like"/>
    <property type="match status" value="1"/>
</dbReference>
<evidence type="ECO:0000313" key="2">
    <source>
        <dbReference type="Proteomes" id="UP000243207"/>
    </source>
</evidence>
<dbReference type="InterPro" id="IPR029033">
    <property type="entry name" value="His_PPase_superfam"/>
</dbReference>
<dbReference type="Pfam" id="PF00300">
    <property type="entry name" value="His_Phos_1"/>
    <property type="match status" value="1"/>
</dbReference>
<proteinExistence type="predicted"/>
<organism evidence="1 2">
    <name type="scientific">Halopseudomonas xinjiangensis</name>
    <dbReference type="NCBI Taxonomy" id="487184"/>
    <lineage>
        <taxon>Bacteria</taxon>
        <taxon>Pseudomonadati</taxon>
        <taxon>Pseudomonadota</taxon>
        <taxon>Gammaproteobacteria</taxon>
        <taxon>Pseudomonadales</taxon>
        <taxon>Pseudomonadaceae</taxon>
        <taxon>Halopseudomonas</taxon>
    </lineage>
</organism>
<name>A0A1H1PND8_9GAMM</name>
<dbReference type="AlphaFoldDB" id="A0A1H1PND8"/>
<dbReference type="NCBIfam" id="TIGR00249">
    <property type="entry name" value="sixA"/>
    <property type="match status" value="1"/>
</dbReference>
<dbReference type="InterPro" id="IPR013078">
    <property type="entry name" value="His_Pase_superF_clade-1"/>
</dbReference>
<dbReference type="OrthoDB" id="92610at2"/>
<dbReference type="Proteomes" id="UP000243207">
    <property type="component" value="Chromosome I"/>
</dbReference>